<dbReference type="GO" id="GO:0006508">
    <property type="term" value="P:proteolysis"/>
    <property type="evidence" value="ECO:0007669"/>
    <property type="project" value="UniProtKB-KW"/>
</dbReference>
<sequence>MAITPPQPLLSWNHDAQDLSRLTKQAIQVYTGTMDHVGALDPKDCNFQSLALESAHAQFTDLTEQLNFYQNVSPSQELRDASSEAESLVDDFKVEASMRLDVFTAKVQAEENIKKSGEWGGLSPEEKRLVERMVLDGKRVGLALPDEKRAELATLKKELSQVCSEFRKNCNEENGSISFTEEELKGVPDEELAAYTKSIEGDKVLYSASYKGPDVFSILGHAENPETRKKLSESFQSRLAVNVPLFPKAMELRRKIATLLGYNTWADYVTEIKMAKTGKAVEEFLNDLEERLKPVGMKDLEALLALKKREHEETGLPFDGKFYLWDNSYYNRKFIEQTLDLDGNIIKQYFPVSVVAPAVMSLYQNLFGLRFEELKDTSTWHSEVRVFAVWEKDSKDESGFIGYFYLDLYPRTGKISHNAVWPILSGYELPDKKRAYPLLAMAANLAKPTPERPALMRHHDVWTFFHEMGHIFHSLLSRTKFARFHGLNVTRDFEEAPSQMLENWCWEPKVLEKLSSHYETQKPLSPELIEKLLKTRYTNTGLFYLQQVFFAKFDLIVHTDPSMYSLADEHRKNDTGYIVHEDYTHLWNTLRKNIHLHEYDKETPGQAAFQQLLGGYDVGYYGYSDFLLMSMSIHPGPCSYTWSQVFAADMYETVFKPDPLSPGKGKRYRDIILYPGGSRDEMDFLREFLGRPPNNEAFLRQILGTA</sequence>
<dbReference type="Gene3D" id="3.40.390.10">
    <property type="entry name" value="Collagenase (Catalytic Domain)"/>
    <property type="match status" value="1"/>
</dbReference>
<comment type="similarity">
    <text evidence="1 8">Belongs to the peptidase M3 family.</text>
</comment>
<dbReference type="InterPro" id="IPR001567">
    <property type="entry name" value="Pept_M3A_M3B_dom"/>
</dbReference>
<evidence type="ECO:0000256" key="6">
    <source>
        <dbReference type="ARBA" id="ARBA00023049"/>
    </source>
</evidence>
<keyword evidence="3 8" id="KW-0479">Metal-binding</keyword>
<dbReference type="OrthoDB" id="534666at2759"/>
<evidence type="ECO:0000259" key="9">
    <source>
        <dbReference type="Pfam" id="PF01432"/>
    </source>
</evidence>
<organism evidence="10 11">
    <name type="scientific">Gymnopilus junonius</name>
    <name type="common">Spectacular rustgill mushroom</name>
    <name type="synonym">Gymnopilus spectabilis subsp. junonius</name>
    <dbReference type="NCBI Taxonomy" id="109634"/>
    <lineage>
        <taxon>Eukaryota</taxon>
        <taxon>Fungi</taxon>
        <taxon>Dikarya</taxon>
        <taxon>Basidiomycota</taxon>
        <taxon>Agaricomycotina</taxon>
        <taxon>Agaricomycetes</taxon>
        <taxon>Agaricomycetidae</taxon>
        <taxon>Agaricales</taxon>
        <taxon>Agaricineae</taxon>
        <taxon>Hymenogastraceae</taxon>
        <taxon>Gymnopilus</taxon>
    </lineage>
</organism>
<name>A0A9P5NUN8_GYMJU</name>
<evidence type="ECO:0000313" key="11">
    <source>
        <dbReference type="Proteomes" id="UP000724874"/>
    </source>
</evidence>
<keyword evidence="6 8" id="KW-0482">Metalloprotease</keyword>
<comment type="cofactor">
    <cofactor evidence="8">
        <name>Zn(2+)</name>
        <dbReference type="ChEBI" id="CHEBI:29105"/>
    </cofactor>
    <text evidence="8">Binds 1 zinc ion.</text>
</comment>
<dbReference type="PANTHER" id="PTHR11804">
    <property type="entry name" value="PROTEASE M3 THIMET OLIGOPEPTIDASE-RELATED"/>
    <property type="match status" value="1"/>
</dbReference>
<dbReference type="Proteomes" id="UP000724874">
    <property type="component" value="Unassembled WGS sequence"/>
</dbReference>
<dbReference type="InterPro" id="IPR024077">
    <property type="entry name" value="Neurolysin/TOP_dom2"/>
</dbReference>
<keyword evidence="5 8" id="KW-0862">Zinc</keyword>
<evidence type="ECO:0000256" key="1">
    <source>
        <dbReference type="ARBA" id="ARBA00006040"/>
    </source>
</evidence>
<comment type="function">
    <text evidence="7">Cleaves proteins, imported into the mitochondrion, to their mature size. While most mitochondrial precursor proteins are processed to the mature form in one step by mitochondrial processing peptidase (MPP), the sequential cleavage by MIP of an octapeptide after initial processing by MPP is a required step for a subgroup of nuclear-encoded precursor proteins destined for the matrix or the inner membrane.</text>
</comment>
<evidence type="ECO:0000256" key="2">
    <source>
        <dbReference type="ARBA" id="ARBA00022670"/>
    </source>
</evidence>
<dbReference type="Gene3D" id="1.20.1050.40">
    <property type="entry name" value="Endopeptidase. Chain P, domain 1"/>
    <property type="match status" value="1"/>
</dbReference>
<dbReference type="EMBL" id="JADNYJ010000020">
    <property type="protein sequence ID" value="KAF8905938.1"/>
    <property type="molecule type" value="Genomic_DNA"/>
</dbReference>
<comment type="caution">
    <text evidence="10">The sequence shown here is derived from an EMBL/GenBank/DDBJ whole genome shotgun (WGS) entry which is preliminary data.</text>
</comment>
<dbReference type="GO" id="GO:0046872">
    <property type="term" value="F:metal ion binding"/>
    <property type="evidence" value="ECO:0007669"/>
    <property type="project" value="UniProtKB-UniRule"/>
</dbReference>
<feature type="domain" description="Peptidase M3A/M3B catalytic" evidence="9">
    <location>
        <begin position="220"/>
        <end position="623"/>
    </location>
</feature>
<dbReference type="CDD" id="cd06455">
    <property type="entry name" value="M3A_TOP"/>
    <property type="match status" value="1"/>
</dbReference>
<reference evidence="10" key="1">
    <citation type="submission" date="2020-11" db="EMBL/GenBank/DDBJ databases">
        <authorList>
            <consortium name="DOE Joint Genome Institute"/>
            <person name="Ahrendt S."/>
            <person name="Riley R."/>
            <person name="Andreopoulos W."/>
            <person name="LaButti K."/>
            <person name="Pangilinan J."/>
            <person name="Ruiz-duenas F.J."/>
            <person name="Barrasa J.M."/>
            <person name="Sanchez-Garcia M."/>
            <person name="Camarero S."/>
            <person name="Miyauchi S."/>
            <person name="Serrano A."/>
            <person name="Linde D."/>
            <person name="Babiker R."/>
            <person name="Drula E."/>
            <person name="Ayuso-Fernandez I."/>
            <person name="Pacheco R."/>
            <person name="Padilla G."/>
            <person name="Ferreira P."/>
            <person name="Barriuso J."/>
            <person name="Kellner H."/>
            <person name="Castanera R."/>
            <person name="Alfaro M."/>
            <person name="Ramirez L."/>
            <person name="Pisabarro A.G."/>
            <person name="Kuo A."/>
            <person name="Tritt A."/>
            <person name="Lipzen A."/>
            <person name="He G."/>
            <person name="Yan M."/>
            <person name="Ng V."/>
            <person name="Cullen D."/>
            <person name="Martin F."/>
            <person name="Rosso M.-N."/>
            <person name="Henrissat B."/>
            <person name="Hibbett D."/>
            <person name="Martinez A.T."/>
            <person name="Grigoriev I.V."/>
        </authorList>
    </citation>
    <scope>NUCLEOTIDE SEQUENCE</scope>
    <source>
        <strain evidence="10">AH 44721</strain>
    </source>
</reference>
<evidence type="ECO:0000256" key="7">
    <source>
        <dbReference type="ARBA" id="ARBA00025208"/>
    </source>
</evidence>
<dbReference type="InterPro" id="IPR024079">
    <property type="entry name" value="MetalloPept_cat_dom_sf"/>
</dbReference>
<evidence type="ECO:0000256" key="4">
    <source>
        <dbReference type="ARBA" id="ARBA00022801"/>
    </source>
</evidence>
<evidence type="ECO:0000313" key="10">
    <source>
        <dbReference type="EMBL" id="KAF8905938.1"/>
    </source>
</evidence>
<dbReference type="PANTHER" id="PTHR11804:SF84">
    <property type="entry name" value="SACCHAROLYSIN"/>
    <property type="match status" value="1"/>
</dbReference>
<dbReference type="Pfam" id="PF01432">
    <property type="entry name" value="Peptidase_M3"/>
    <property type="match status" value="2"/>
</dbReference>
<evidence type="ECO:0000256" key="5">
    <source>
        <dbReference type="ARBA" id="ARBA00022833"/>
    </source>
</evidence>
<feature type="domain" description="Peptidase M3A/M3B catalytic" evidence="9">
    <location>
        <begin position="639"/>
        <end position="701"/>
    </location>
</feature>
<dbReference type="SUPFAM" id="SSF55486">
    <property type="entry name" value="Metalloproteases ('zincins'), catalytic domain"/>
    <property type="match status" value="1"/>
</dbReference>
<dbReference type="GO" id="GO:0004222">
    <property type="term" value="F:metalloendopeptidase activity"/>
    <property type="evidence" value="ECO:0007669"/>
    <property type="project" value="InterPro"/>
</dbReference>
<evidence type="ECO:0000256" key="8">
    <source>
        <dbReference type="RuleBase" id="RU003435"/>
    </source>
</evidence>
<evidence type="ECO:0000256" key="3">
    <source>
        <dbReference type="ARBA" id="ARBA00022723"/>
    </source>
</evidence>
<dbReference type="InterPro" id="IPR024080">
    <property type="entry name" value="Neurolysin/TOP_N"/>
</dbReference>
<dbReference type="AlphaFoldDB" id="A0A9P5NUN8"/>
<dbReference type="InterPro" id="IPR045090">
    <property type="entry name" value="Pept_M3A_M3B"/>
</dbReference>
<keyword evidence="11" id="KW-1185">Reference proteome</keyword>
<keyword evidence="4 8" id="KW-0378">Hydrolase</keyword>
<accession>A0A9P5NUN8</accession>
<protein>
    <submittedName>
        <fullName evidence="10">Metallopeptidase MepB</fullName>
    </submittedName>
</protein>
<gene>
    <name evidence="10" type="ORF">CPB84DRAFT_1705146</name>
</gene>
<dbReference type="FunFam" id="3.40.390.10:FF:000074">
    <property type="entry name" value="Metalloprotease"/>
    <property type="match status" value="1"/>
</dbReference>
<keyword evidence="2 8" id="KW-0645">Protease</keyword>
<dbReference type="GO" id="GO:0006518">
    <property type="term" value="P:peptide metabolic process"/>
    <property type="evidence" value="ECO:0007669"/>
    <property type="project" value="TreeGrafter"/>
</dbReference>
<dbReference type="Gene3D" id="1.10.1370.10">
    <property type="entry name" value="Neurolysin, domain 3"/>
    <property type="match status" value="1"/>
</dbReference>
<dbReference type="GO" id="GO:0005758">
    <property type="term" value="C:mitochondrial intermembrane space"/>
    <property type="evidence" value="ECO:0007669"/>
    <property type="project" value="TreeGrafter"/>
</dbReference>
<proteinExistence type="inferred from homology"/>